<feature type="region of interest" description="Disordered" evidence="1">
    <location>
        <begin position="1"/>
        <end position="35"/>
    </location>
</feature>
<proteinExistence type="predicted"/>
<dbReference type="Proteomes" id="UP000828236">
    <property type="component" value="Unassembled WGS sequence"/>
</dbReference>
<feature type="compositionally biased region" description="Acidic residues" evidence="1">
    <location>
        <begin position="130"/>
        <end position="140"/>
    </location>
</feature>
<feature type="region of interest" description="Disordered" evidence="1">
    <location>
        <begin position="52"/>
        <end position="151"/>
    </location>
</feature>
<comment type="caution">
    <text evidence="2">The sequence shown here is derived from an EMBL/GenBank/DDBJ whole genome shotgun (WGS) entry which is preliminary data.</text>
</comment>
<protein>
    <submittedName>
        <fullName evidence="2">Uncharacterized protein</fullName>
    </submittedName>
</protein>
<name>A0A9D4P2B2_DERFA</name>
<reference evidence="2" key="2">
    <citation type="journal article" date="2021" name="World Allergy Organ. J.">
        <title>Chromosome-level assembly of Dermatophagoides farinae genome and transcriptome reveals two novel allergens Der f 37 and Der f 39.</title>
        <authorList>
            <person name="Chen J."/>
            <person name="Cai Z."/>
            <person name="Fan D."/>
            <person name="Hu J."/>
            <person name="Hou Y."/>
            <person name="He Y."/>
            <person name="Zhang Z."/>
            <person name="Zhao Z."/>
            <person name="Gao P."/>
            <person name="Hu W."/>
            <person name="Sun J."/>
            <person name="Li J."/>
            <person name="Ji K."/>
        </authorList>
    </citation>
    <scope>NUCLEOTIDE SEQUENCE</scope>
    <source>
        <strain evidence="2">JKM2019</strain>
    </source>
</reference>
<sequence length="173" mass="19117">MTDEVSEKKSISDSSSSKSNSSNATKLLDKENEIDKPAITIMATNDMNETLVVARSSPTSPPPLSSTVPLSNVDINVNGEESKSQPISIVSTTKSCDDVDNDEDETTKQMDHQNNDDDDVEENSNQMGDEIIENDDEEENELPKEEVENDPNFAIICSFLEKFGHSLELKLFN</sequence>
<dbReference type="AlphaFoldDB" id="A0A9D4P2B2"/>
<evidence type="ECO:0000256" key="1">
    <source>
        <dbReference type="SAM" id="MobiDB-lite"/>
    </source>
</evidence>
<feature type="compositionally biased region" description="Basic and acidic residues" evidence="1">
    <location>
        <begin position="106"/>
        <end position="115"/>
    </location>
</feature>
<evidence type="ECO:0000313" key="2">
    <source>
        <dbReference type="EMBL" id="KAH7642841.1"/>
    </source>
</evidence>
<gene>
    <name evidence="2" type="ORF">HUG17_9532</name>
</gene>
<reference evidence="2" key="1">
    <citation type="submission" date="2020-06" db="EMBL/GenBank/DDBJ databases">
        <authorList>
            <person name="Ji K."/>
            <person name="Li J."/>
        </authorList>
    </citation>
    <scope>NUCLEOTIDE SEQUENCE</scope>
    <source>
        <strain evidence="2">JKM2019</strain>
        <tissue evidence="2">Whole body</tissue>
    </source>
</reference>
<feature type="compositionally biased region" description="Polar residues" evidence="1">
    <location>
        <begin position="84"/>
        <end position="94"/>
    </location>
</feature>
<dbReference type="EMBL" id="SDOV01000003">
    <property type="protein sequence ID" value="KAH7642841.1"/>
    <property type="molecule type" value="Genomic_DNA"/>
</dbReference>
<accession>A0A9D4P2B2</accession>
<feature type="compositionally biased region" description="Basic and acidic residues" evidence="1">
    <location>
        <begin position="1"/>
        <end position="11"/>
    </location>
</feature>
<feature type="compositionally biased region" description="Low complexity" evidence="1">
    <location>
        <begin position="12"/>
        <end position="22"/>
    </location>
</feature>
<organism evidence="2">
    <name type="scientific">Dermatophagoides farinae</name>
    <name type="common">American house dust mite</name>
    <dbReference type="NCBI Taxonomy" id="6954"/>
    <lineage>
        <taxon>Eukaryota</taxon>
        <taxon>Metazoa</taxon>
        <taxon>Ecdysozoa</taxon>
        <taxon>Arthropoda</taxon>
        <taxon>Chelicerata</taxon>
        <taxon>Arachnida</taxon>
        <taxon>Acari</taxon>
        <taxon>Acariformes</taxon>
        <taxon>Sarcoptiformes</taxon>
        <taxon>Astigmata</taxon>
        <taxon>Psoroptidia</taxon>
        <taxon>Analgoidea</taxon>
        <taxon>Pyroglyphidae</taxon>
        <taxon>Dermatophagoidinae</taxon>
        <taxon>Dermatophagoides</taxon>
    </lineage>
</organism>